<evidence type="ECO:0000256" key="1">
    <source>
        <dbReference type="SAM" id="MobiDB-lite"/>
    </source>
</evidence>
<feature type="region of interest" description="Disordered" evidence="1">
    <location>
        <begin position="29"/>
        <end position="49"/>
    </location>
</feature>
<name>A0ABT9XXM1_9BACI</name>
<evidence type="ECO:0000313" key="3">
    <source>
        <dbReference type="Proteomes" id="UP001224122"/>
    </source>
</evidence>
<comment type="caution">
    <text evidence="2">The sequence shown here is derived from an EMBL/GenBank/DDBJ whole genome shotgun (WGS) entry which is preliminary data.</text>
</comment>
<dbReference type="NCBIfam" id="NF047410">
    <property type="entry name" value="CotG_ExsB_Nterm"/>
    <property type="match status" value="1"/>
</dbReference>
<sequence length="49" mass="5437">MDFYSPAKIKEAVRGAESLGLSYFIDQDPIGGQCSRRLSSQGSSRKKRD</sequence>
<reference evidence="2 3" key="1">
    <citation type="submission" date="2023-07" db="EMBL/GenBank/DDBJ databases">
        <title>Genomic Encyclopedia of Type Strains, Phase IV (KMG-IV): sequencing the most valuable type-strain genomes for metagenomic binning, comparative biology and taxonomic classification.</title>
        <authorList>
            <person name="Goeker M."/>
        </authorList>
    </citation>
    <scope>NUCLEOTIDE SEQUENCE [LARGE SCALE GENOMIC DNA]</scope>
    <source>
        <strain evidence="2 3">DSM 27594</strain>
    </source>
</reference>
<gene>
    <name evidence="2" type="ORF">J2S10_003414</name>
</gene>
<dbReference type="EMBL" id="JAUSTW010000005">
    <property type="protein sequence ID" value="MDQ0200231.1"/>
    <property type="molecule type" value="Genomic_DNA"/>
</dbReference>
<keyword evidence="3" id="KW-1185">Reference proteome</keyword>
<proteinExistence type="predicted"/>
<dbReference type="Proteomes" id="UP001224122">
    <property type="component" value="Unassembled WGS sequence"/>
</dbReference>
<evidence type="ECO:0000313" key="2">
    <source>
        <dbReference type="EMBL" id="MDQ0200231.1"/>
    </source>
</evidence>
<dbReference type="RefSeq" id="WP_307409848.1">
    <property type="nucleotide sequence ID" value="NZ_JAUSTW010000005.1"/>
</dbReference>
<accession>A0ABT9XXM1</accession>
<protein>
    <submittedName>
        <fullName evidence="2">Uncharacterized protein</fullName>
    </submittedName>
</protein>
<organism evidence="2 3">
    <name type="scientific">Neobacillus ginsengisoli</name>
    <dbReference type="NCBI Taxonomy" id="904295"/>
    <lineage>
        <taxon>Bacteria</taxon>
        <taxon>Bacillati</taxon>
        <taxon>Bacillota</taxon>
        <taxon>Bacilli</taxon>
        <taxon>Bacillales</taxon>
        <taxon>Bacillaceae</taxon>
        <taxon>Neobacillus</taxon>
    </lineage>
</organism>